<proteinExistence type="predicted"/>
<evidence type="ECO:0000313" key="3">
    <source>
        <dbReference type="EMBL" id="UWZ34989.1"/>
    </source>
</evidence>
<dbReference type="InterPro" id="IPR009061">
    <property type="entry name" value="DNA-bd_dom_put_sf"/>
</dbReference>
<feature type="domain" description="HTH merR-type" evidence="2">
    <location>
        <begin position="38"/>
        <end position="89"/>
    </location>
</feature>
<dbReference type="EMBL" id="CP073721">
    <property type="protein sequence ID" value="UWZ34989.1"/>
    <property type="molecule type" value="Genomic_DNA"/>
</dbReference>
<evidence type="ECO:0000256" key="1">
    <source>
        <dbReference type="SAM" id="MobiDB-lite"/>
    </source>
</evidence>
<sequence>MTATGWTLDELTARVAAALGGAAYAGAPNGRVRDVPDARAIRWYATIGLVDRPVMRGRVALYGPRHLLQLVAIKRLQSRGKRIADIQVELADVPDEVLGAIADVPEGLAALPGGPPGGAPSVTHLGNPDKSGISMDVAAGGDGTGDRADAAGGPAATGKGRRRFWTDSPGSHHPPAAGPPVRRPAPPAPGVRPPESGPGLPGLLTGVPLPGGAVLLLPAHPGADDVAAIRAAAQPLLDLLTSRGILPGGPADQSTTPNSGSAK</sequence>
<evidence type="ECO:0000259" key="2">
    <source>
        <dbReference type="Pfam" id="PF13411"/>
    </source>
</evidence>
<feature type="region of interest" description="Disordered" evidence="1">
    <location>
        <begin position="109"/>
        <end position="203"/>
    </location>
</feature>
<feature type="region of interest" description="Disordered" evidence="1">
    <location>
        <begin position="242"/>
        <end position="263"/>
    </location>
</feature>
<dbReference type="RefSeq" id="WP_260724329.1">
    <property type="nucleotide sequence ID" value="NZ_BAAABS010000082.1"/>
</dbReference>
<feature type="compositionally biased region" description="Pro residues" evidence="1">
    <location>
        <begin position="176"/>
        <end position="196"/>
    </location>
</feature>
<dbReference type="CDD" id="cd00592">
    <property type="entry name" value="HTH_MerR-like"/>
    <property type="match status" value="1"/>
</dbReference>
<dbReference type="Proteomes" id="UP001058271">
    <property type="component" value="Chromosome"/>
</dbReference>
<dbReference type="InterPro" id="IPR000551">
    <property type="entry name" value="MerR-type_HTH_dom"/>
</dbReference>
<gene>
    <name evidence="3" type="ORF">Drose_28010</name>
</gene>
<feature type="compositionally biased region" description="Polar residues" evidence="1">
    <location>
        <begin position="252"/>
        <end position="263"/>
    </location>
</feature>
<evidence type="ECO:0000313" key="4">
    <source>
        <dbReference type="Proteomes" id="UP001058271"/>
    </source>
</evidence>
<dbReference type="Gene3D" id="1.10.1660.10">
    <property type="match status" value="1"/>
</dbReference>
<reference evidence="3" key="1">
    <citation type="submission" date="2021-04" db="EMBL/GenBank/DDBJ databases">
        <title>Biosynthetic gene clusters of Dactylosporangioum roseum.</title>
        <authorList>
            <person name="Hartkoorn R.C."/>
            <person name="Beaudoing E."/>
            <person name="Hot D."/>
            <person name="Moureu S."/>
        </authorList>
    </citation>
    <scope>NUCLEOTIDE SEQUENCE</scope>
    <source>
        <strain evidence="3">NRRL B-16295</strain>
    </source>
</reference>
<protein>
    <submittedName>
        <fullName evidence="3">MerR family transcriptional regulator</fullName>
    </submittedName>
</protein>
<name>A0ABY5YYZ4_9ACTN</name>
<dbReference type="Pfam" id="PF13411">
    <property type="entry name" value="MerR_1"/>
    <property type="match status" value="1"/>
</dbReference>
<accession>A0ABY5YYZ4</accession>
<keyword evidence="4" id="KW-1185">Reference proteome</keyword>
<organism evidence="3 4">
    <name type="scientific">Dactylosporangium roseum</name>
    <dbReference type="NCBI Taxonomy" id="47989"/>
    <lineage>
        <taxon>Bacteria</taxon>
        <taxon>Bacillati</taxon>
        <taxon>Actinomycetota</taxon>
        <taxon>Actinomycetes</taxon>
        <taxon>Micromonosporales</taxon>
        <taxon>Micromonosporaceae</taxon>
        <taxon>Dactylosporangium</taxon>
    </lineage>
</organism>
<dbReference type="SUPFAM" id="SSF46955">
    <property type="entry name" value="Putative DNA-binding domain"/>
    <property type="match status" value="1"/>
</dbReference>